<evidence type="ECO:0000256" key="3">
    <source>
        <dbReference type="ARBA" id="ARBA00022454"/>
    </source>
</evidence>
<evidence type="ECO:0000313" key="10">
    <source>
        <dbReference type="Proteomes" id="UP000261560"/>
    </source>
</evidence>
<dbReference type="PRINTS" id="PR00624">
    <property type="entry name" value="HISTONEH5"/>
</dbReference>
<feature type="compositionally biased region" description="Basic and acidic residues" evidence="7">
    <location>
        <begin position="131"/>
        <end position="141"/>
    </location>
</feature>
<evidence type="ECO:0000259" key="8">
    <source>
        <dbReference type="PROSITE" id="PS51504"/>
    </source>
</evidence>
<keyword evidence="3 6" id="KW-0158">Chromosome</keyword>
<feature type="compositionally biased region" description="Basic and acidic residues" evidence="7">
    <location>
        <begin position="153"/>
        <end position="175"/>
    </location>
</feature>
<dbReference type="GO" id="GO:0005634">
    <property type="term" value="C:nucleus"/>
    <property type="evidence" value="ECO:0007669"/>
    <property type="project" value="UniProtKB-SubCell"/>
</dbReference>
<dbReference type="AlphaFoldDB" id="A0A3B3D2S2"/>
<dbReference type="PaxDb" id="30732-ENSOMEP00000024363"/>
<proteinExistence type="inferred from homology"/>
<evidence type="ECO:0000256" key="7">
    <source>
        <dbReference type="SAM" id="MobiDB-lite"/>
    </source>
</evidence>
<evidence type="ECO:0000313" key="9">
    <source>
        <dbReference type="Ensembl" id="ENSOMEP00000024363.1"/>
    </source>
</evidence>
<sequence>MDSAGSTESTSSGARGQPAGEKPGAEPLRKVVAHPPTTVMVKEALTALDPRKGASSHAIQSYIKQSYPSVDVLKLKHLVRNALKKGLENGTLVRPGNAATTTTGAQGKFKLAPKVKALKPKGENADPNAQKAEKAPKDGTKTKKPGATAKTSANEEKKASKEVKPPKKPKKDENVPPKAATAKKPKAKKADSKEPEGSSTSNKTEAVKPTKRTTKVSQEAAKADGEAPAPRRTGKRGKKE</sequence>
<dbReference type="GO" id="GO:0003690">
    <property type="term" value="F:double-stranded DNA binding"/>
    <property type="evidence" value="ECO:0007669"/>
    <property type="project" value="TreeGrafter"/>
</dbReference>
<accession>A0A3B3D2S2</accession>
<dbReference type="InterPro" id="IPR005819">
    <property type="entry name" value="H1/H5"/>
</dbReference>
<comment type="similarity">
    <text evidence="6">Belongs to the histone H1/H5 family.</text>
</comment>
<dbReference type="Gene3D" id="1.10.10.10">
    <property type="entry name" value="Winged helix-like DNA-binding domain superfamily/Winged helix DNA-binding domain"/>
    <property type="match status" value="1"/>
</dbReference>
<evidence type="ECO:0000256" key="6">
    <source>
        <dbReference type="RuleBase" id="RU003894"/>
    </source>
</evidence>
<name>A0A3B3D2S2_ORYME</name>
<dbReference type="SUPFAM" id="SSF46785">
    <property type="entry name" value="Winged helix' DNA-binding domain"/>
    <property type="match status" value="1"/>
</dbReference>
<dbReference type="InterPro" id="IPR036388">
    <property type="entry name" value="WH-like_DNA-bd_sf"/>
</dbReference>
<feature type="region of interest" description="Disordered" evidence="7">
    <location>
        <begin position="90"/>
        <end position="240"/>
    </location>
</feature>
<dbReference type="GeneID" id="112145262"/>
<dbReference type="KEGG" id="oml:112145262"/>
<evidence type="ECO:0000256" key="4">
    <source>
        <dbReference type="ARBA" id="ARBA00023125"/>
    </source>
</evidence>
<dbReference type="Pfam" id="PF00538">
    <property type="entry name" value="Linker_histone"/>
    <property type="match status" value="1"/>
</dbReference>
<dbReference type="RefSeq" id="XP_024126163.1">
    <property type="nucleotide sequence ID" value="XM_024270395.2"/>
</dbReference>
<dbReference type="Ensembl" id="ENSOMET00000009875.1">
    <property type="protein sequence ID" value="ENSOMEP00000024363.1"/>
    <property type="gene ID" value="ENSOMEG00000004940.1"/>
</dbReference>
<dbReference type="Proteomes" id="UP000261560">
    <property type="component" value="Unplaced"/>
</dbReference>
<comment type="subcellular location">
    <subcellularLocation>
        <location evidence="2">Chromosome</location>
    </subcellularLocation>
    <subcellularLocation>
        <location evidence="1 6">Nucleus</location>
    </subcellularLocation>
</comment>
<evidence type="ECO:0000256" key="5">
    <source>
        <dbReference type="ARBA" id="ARBA00023242"/>
    </source>
</evidence>
<dbReference type="GO" id="GO:0030527">
    <property type="term" value="F:structural constituent of chromatin"/>
    <property type="evidence" value="ECO:0007669"/>
    <property type="project" value="InterPro"/>
</dbReference>
<reference evidence="9" key="2">
    <citation type="submission" date="2025-09" db="UniProtKB">
        <authorList>
            <consortium name="Ensembl"/>
        </authorList>
    </citation>
    <scope>IDENTIFICATION</scope>
</reference>
<dbReference type="CDD" id="cd00073">
    <property type="entry name" value="H15"/>
    <property type="match status" value="1"/>
</dbReference>
<feature type="domain" description="H15" evidence="8">
    <location>
        <begin position="33"/>
        <end position="113"/>
    </location>
</feature>
<organism evidence="9 10">
    <name type="scientific">Oryzias melastigma</name>
    <name type="common">Marine medaka</name>
    <dbReference type="NCBI Taxonomy" id="30732"/>
    <lineage>
        <taxon>Eukaryota</taxon>
        <taxon>Metazoa</taxon>
        <taxon>Chordata</taxon>
        <taxon>Craniata</taxon>
        <taxon>Vertebrata</taxon>
        <taxon>Euteleostomi</taxon>
        <taxon>Actinopterygii</taxon>
        <taxon>Neopterygii</taxon>
        <taxon>Teleostei</taxon>
        <taxon>Neoteleostei</taxon>
        <taxon>Acanthomorphata</taxon>
        <taxon>Ovalentaria</taxon>
        <taxon>Atherinomorphae</taxon>
        <taxon>Beloniformes</taxon>
        <taxon>Adrianichthyidae</taxon>
        <taxon>Oryziinae</taxon>
        <taxon>Oryzias</taxon>
    </lineage>
</organism>
<reference evidence="9" key="1">
    <citation type="submission" date="2025-08" db="UniProtKB">
        <authorList>
            <consortium name="Ensembl"/>
        </authorList>
    </citation>
    <scope>IDENTIFICATION</scope>
</reference>
<dbReference type="GO" id="GO:0045910">
    <property type="term" value="P:negative regulation of DNA recombination"/>
    <property type="evidence" value="ECO:0007669"/>
    <property type="project" value="TreeGrafter"/>
</dbReference>
<dbReference type="GO" id="GO:0006334">
    <property type="term" value="P:nucleosome assembly"/>
    <property type="evidence" value="ECO:0007669"/>
    <property type="project" value="InterPro"/>
</dbReference>
<dbReference type="InterPro" id="IPR005818">
    <property type="entry name" value="Histone_H1/H5_H15"/>
</dbReference>
<keyword evidence="4 6" id="KW-0238">DNA-binding</keyword>
<evidence type="ECO:0000256" key="1">
    <source>
        <dbReference type="ARBA" id="ARBA00004123"/>
    </source>
</evidence>
<feature type="region of interest" description="Disordered" evidence="7">
    <location>
        <begin position="1"/>
        <end position="31"/>
    </location>
</feature>
<dbReference type="PANTHER" id="PTHR11467:SF177">
    <property type="entry name" value="HISTONE H1, EARLY EMBRYONIC"/>
    <property type="match status" value="1"/>
</dbReference>
<feature type="compositionally biased region" description="Low complexity" evidence="7">
    <location>
        <begin position="1"/>
        <end position="14"/>
    </location>
</feature>
<dbReference type="SMART" id="SM00526">
    <property type="entry name" value="H15"/>
    <property type="match status" value="1"/>
</dbReference>
<keyword evidence="5 6" id="KW-0539">Nucleus</keyword>
<evidence type="ECO:0000256" key="2">
    <source>
        <dbReference type="ARBA" id="ARBA00004286"/>
    </source>
</evidence>
<protein>
    <submittedName>
        <fullName evidence="9">Protein B4-like</fullName>
    </submittedName>
</protein>
<dbReference type="PANTHER" id="PTHR11467">
    <property type="entry name" value="HISTONE H1"/>
    <property type="match status" value="1"/>
</dbReference>
<keyword evidence="10" id="KW-1185">Reference proteome</keyword>
<dbReference type="GeneTree" id="ENSGT00940000160900"/>
<dbReference type="STRING" id="30732.ENSOMEP00000024363"/>
<dbReference type="InterPro" id="IPR036390">
    <property type="entry name" value="WH_DNA-bd_sf"/>
</dbReference>
<dbReference type="GO" id="GO:0000786">
    <property type="term" value="C:nucleosome"/>
    <property type="evidence" value="ECO:0007669"/>
    <property type="project" value="InterPro"/>
</dbReference>
<dbReference type="OMA" id="KDAANEQ"/>
<dbReference type="PROSITE" id="PS51504">
    <property type="entry name" value="H15"/>
    <property type="match status" value="1"/>
</dbReference>
<dbReference type="OrthoDB" id="1110759at2759"/>
<feature type="compositionally biased region" description="Low complexity" evidence="7">
    <location>
        <begin position="96"/>
        <end position="110"/>
    </location>
</feature>
<dbReference type="GO" id="GO:0031492">
    <property type="term" value="F:nucleosomal DNA binding"/>
    <property type="evidence" value="ECO:0007669"/>
    <property type="project" value="TreeGrafter"/>
</dbReference>
<dbReference type="GO" id="GO:0030261">
    <property type="term" value="P:chromosome condensation"/>
    <property type="evidence" value="ECO:0007669"/>
    <property type="project" value="TreeGrafter"/>
</dbReference>